<dbReference type="SFLD" id="SFLDG00358">
    <property type="entry name" value="Main_(cytGST)"/>
    <property type="match status" value="1"/>
</dbReference>
<gene>
    <name evidence="4" type="ORF">HIU99_00595</name>
</gene>
<evidence type="ECO:0000256" key="1">
    <source>
        <dbReference type="SAM" id="MobiDB-lite"/>
    </source>
</evidence>
<evidence type="ECO:0000313" key="5">
    <source>
        <dbReference type="Proteomes" id="UP000567186"/>
    </source>
</evidence>
<keyword evidence="5" id="KW-1185">Reference proteome</keyword>
<accession>A0A7Y0R932</accession>
<protein>
    <submittedName>
        <fullName evidence="4">Glutathione S-transferase family protein</fullName>
    </submittedName>
</protein>
<dbReference type="OrthoDB" id="9803562at2"/>
<dbReference type="EMBL" id="JABCKY010000001">
    <property type="protein sequence ID" value="NMT62085.1"/>
    <property type="molecule type" value="Genomic_DNA"/>
</dbReference>
<dbReference type="Gene3D" id="1.20.1050.10">
    <property type="match status" value="1"/>
</dbReference>
<dbReference type="CDD" id="cd03048">
    <property type="entry name" value="GST_N_Ure2p_like"/>
    <property type="match status" value="1"/>
</dbReference>
<dbReference type="InterPro" id="IPR036249">
    <property type="entry name" value="Thioredoxin-like_sf"/>
</dbReference>
<evidence type="ECO:0000259" key="3">
    <source>
        <dbReference type="PROSITE" id="PS50405"/>
    </source>
</evidence>
<organism evidence="4 5">
    <name type="scientific">Marinobacter orientalis</name>
    <dbReference type="NCBI Taxonomy" id="1928859"/>
    <lineage>
        <taxon>Bacteria</taxon>
        <taxon>Pseudomonadati</taxon>
        <taxon>Pseudomonadota</taxon>
        <taxon>Gammaproteobacteria</taxon>
        <taxon>Pseudomonadales</taxon>
        <taxon>Marinobacteraceae</taxon>
        <taxon>Marinobacter</taxon>
    </lineage>
</organism>
<dbReference type="InterPro" id="IPR004045">
    <property type="entry name" value="Glutathione_S-Trfase_N"/>
</dbReference>
<dbReference type="Gene3D" id="3.40.30.10">
    <property type="entry name" value="Glutaredoxin"/>
    <property type="match status" value="1"/>
</dbReference>
<dbReference type="InterPro" id="IPR040079">
    <property type="entry name" value="Glutathione_S-Trfase"/>
</dbReference>
<dbReference type="PANTHER" id="PTHR44051:SF8">
    <property type="entry name" value="GLUTATHIONE S-TRANSFERASE GSTA"/>
    <property type="match status" value="1"/>
</dbReference>
<feature type="domain" description="GST C-terminal" evidence="3">
    <location>
        <begin position="91"/>
        <end position="226"/>
    </location>
</feature>
<feature type="domain" description="GST N-terminal" evidence="2">
    <location>
        <begin position="1"/>
        <end position="88"/>
    </location>
</feature>
<evidence type="ECO:0000259" key="2">
    <source>
        <dbReference type="PROSITE" id="PS50404"/>
    </source>
</evidence>
<sequence length="237" mass="25996">MLDLYTWSTPNGRKASIMLEETGLPYRVTAVDISKGEQHDPEFRRISPNGKIPALVDHDAEGADGQPRRIFESGNILIYLAEKTGSLLPESGEARTEVLGWLFFQVGHLGPMVGQWHWFKDAAPVESDIAIKRYREESLRLLEVMNGRLGVTPYLGGSDYSIADVASYAWARTAVDELASEDAESVAGLKPLLDWLKRVGDRPAVQRGMEIPTDEQKQDAAQRAPLKGPAGGGSVLP</sequence>
<dbReference type="PROSITE" id="PS50404">
    <property type="entry name" value="GST_NTER"/>
    <property type="match status" value="1"/>
</dbReference>
<keyword evidence="4" id="KW-0808">Transferase</keyword>
<dbReference type="SUPFAM" id="SSF47616">
    <property type="entry name" value="GST C-terminal domain-like"/>
    <property type="match status" value="1"/>
</dbReference>
<dbReference type="SFLD" id="SFLDG01151">
    <property type="entry name" value="Main.2:_Nu-like"/>
    <property type="match status" value="1"/>
</dbReference>
<reference evidence="4 5" key="1">
    <citation type="submission" date="2020-04" db="EMBL/GenBank/DDBJ databases">
        <title>Marinobacter oceani sp. nov., isolated from marine solar saltern.</title>
        <authorList>
            <person name="Chen X.-Y."/>
        </authorList>
    </citation>
    <scope>NUCLEOTIDE SEQUENCE [LARGE SCALE GENOMIC DNA]</scope>
    <source>
        <strain evidence="4 5">W62</strain>
    </source>
</reference>
<dbReference type="PROSITE" id="PS50405">
    <property type="entry name" value="GST_CTER"/>
    <property type="match status" value="1"/>
</dbReference>
<dbReference type="SUPFAM" id="SSF52833">
    <property type="entry name" value="Thioredoxin-like"/>
    <property type="match status" value="1"/>
</dbReference>
<feature type="region of interest" description="Disordered" evidence="1">
    <location>
        <begin position="206"/>
        <end position="237"/>
    </location>
</feature>
<evidence type="ECO:0000313" key="4">
    <source>
        <dbReference type="EMBL" id="NMT62085.1"/>
    </source>
</evidence>
<dbReference type="InterPro" id="IPR010987">
    <property type="entry name" value="Glutathione-S-Trfase_C-like"/>
</dbReference>
<name>A0A7Y0R932_9GAMM</name>
<dbReference type="GO" id="GO:0016740">
    <property type="term" value="F:transferase activity"/>
    <property type="evidence" value="ECO:0007669"/>
    <property type="project" value="UniProtKB-KW"/>
</dbReference>
<dbReference type="AlphaFoldDB" id="A0A7Y0R932"/>
<dbReference type="Pfam" id="PF13409">
    <property type="entry name" value="GST_N_2"/>
    <property type="match status" value="1"/>
</dbReference>
<dbReference type="SFLD" id="SFLDS00019">
    <property type="entry name" value="Glutathione_Transferase_(cytos"/>
    <property type="match status" value="1"/>
</dbReference>
<comment type="caution">
    <text evidence="4">The sequence shown here is derived from an EMBL/GenBank/DDBJ whole genome shotgun (WGS) entry which is preliminary data.</text>
</comment>
<proteinExistence type="predicted"/>
<dbReference type="Proteomes" id="UP000567186">
    <property type="component" value="Unassembled WGS sequence"/>
</dbReference>
<dbReference type="InterPro" id="IPR036282">
    <property type="entry name" value="Glutathione-S-Trfase_C_sf"/>
</dbReference>
<dbReference type="PANTHER" id="PTHR44051">
    <property type="entry name" value="GLUTATHIONE S-TRANSFERASE-RELATED"/>
    <property type="match status" value="1"/>
</dbReference>